<feature type="compositionally biased region" description="Basic and acidic residues" evidence="1">
    <location>
        <begin position="98"/>
        <end position="132"/>
    </location>
</feature>
<reference evidence="3" key="1">
    <citation type="submission" date="2016-10" db="EMBL/GenBank/DDBJ databases">
        <authorList>
            <person name="Varghese N."/>
            <person name="Submissions S."/>
        </authorList>
    </citation>
    <scope>NUCLEOTIDE SEQUENCE [LARGE SCALE GENOMIC DNA]</scope>
    <source>
        <strain evidence="3">CGMCC 1.11022</strain>
    </source>
</reference>
<evidence type="ECO:0000313" key="2">
    <source>
        <dbReference type="EMBL" id="SDK52414.1"/>
    </source>
</evidence>
<feature type="compositionally biased region" description="Polar residues" evidence="1">
    <location>
        <begin position="67"/>
        <end position="76"/>
    </location>
</feature>
<feature type="compositionally biased region" description="Basic residues" evidence="1">
    <location>
        <begin position="51"/>
        <end position="66"/>
    </location>
</feature>
<feature type="compositionally biased region" description="Polar residues" evidence="1">
    <location>
        <begin position="12"/>
        <end position="23"/>
    </location>
</feature>
<protein>
    <submittedName>
        <fullName evidence="2">Uncharacterized protein</fullName>
    </submittedName>
</protein>
<dbReference type="AlphaFoldDB" id="A0A1G9CLT0"/>
<accession>A0A1G9CLT0</accession>
<proteinExistence type="predicted"/>
<feature type="region of interest" description="Disordered" evidence="1">
    <location>
        <begin position="1"/>
        <end position="146"/>
    </location>
</feature>
<feature type="compositionally biased region" description="Basic and acidic residues" evidence="1">
    <location>
        <begin position="1"/>
        <end position="11"/>
    </location>
</feature>
<name>A0A1G9CLT0_9HYPH</name>
<dbReference type="Proteomes" id="UP000198894">
    <property type="component" value="Unassembled WGS sequence"/>
</dbReference>
<sequence length="207" mass="23904">MSSTLIDRESGDCQNPRPTSNPKSPRWPFRRANHRDNGRCGWGQSYNHSAMRGRHSLKRQRQKKGVSHSQSQASPKNTEKFAPVRPATLPHEQQSEDSQDRRYQNSATGEDRRTEYRDCEPRRRQCTTERKPRQPRSRPVRQSSDALTVACRSGVLPAALSHVDVSILRAFLLPENIWEKGFATVESQFYRSRRISPRRKQSSNAYS</sequence>
<evidence type="ECO:0000256" key="1">
    <source>
        <dbReference type="SAM" id="MobiDB-lite"/>
    </source>
</evidence>
<keyword evidence="3" id="KW-1185">Reference proteome</keyword>
<gene>
    <name evidence="2" type="ORF">SAMN05428953_116100</name>
</gene>
<organism evidence="2 3">
    <name type="scientific">Mesorhizobium muleiense</name>
    <dbReference type="NCBI Taxonomy" id="1004279"/>
    <lineage>
        <taxon>Bacteria</taxon>
        <taxon>Pseudomonadati</taxon>
        <taxon>Pseudomonadota</taxon>
        <taxon>Alphaproteobacteria</taxon>
        <taxon>Hyphomicrobiales</taxon>
        <taxon>Phyllobacteriaceae</taxon>
        <taxon>Mesorhizobium</taxon>
    </lineage>
</organism>
<evidence type="ECO:0000313" key="3">
    <source>
        <dbReference type="Proteomes" id="UP000198894"/>
    </source>
</evidence>
<dbReference type="EMBL" id="FNEE01000016">
    <property type="protein sequence ID" value="SDK52414.1"/>
    <property type="molecule type" value="Genomic_DNA"/>
</dbReference>